<dbReference type="Gene3D" id="3.40.50.1460">
    <property type="match status" value="1"/>
</dbReference>
<dbReference type="EMBL" id="QFBC01000022">
    <property type="protein sequence ID" value="PWE52618.1"/>
    <property type="molecule type" value="Genomic_DNA"/>
</dbReference>
<feature type="domain" description="Caspase family p20" evidence="3">
    <location>
        <begin position="36"/>
        <end position="165"/>
    </location>
</feature>
<evidence type="ECO:0000313" key="4">
    <source>
        <dbReference type="EMBL" id="PWE52618.1"/>
    </source>
</evidence>
<feature type="region of interest" description="Disordered" evidence="2">
    <location>
        <begin position="359"/>
        <end position="385"/>
    </location>
</feature>
<dbReference type="Proteomes" id="UP000245252">
    <property type="component" value="Unassembled WGS sequence"/>
</dbReference>
<gene>
    <name evidence="4" type="ORF">DEM27_29780</name>
</gene>
<dbReference type="PROSITE" id="PS50208">
    <property type="entry name" value="CASPASE_P20"/>
    <property type="match status" value="1"/>
</dbReference>
<evidence type="ECO:0000256" key="1">
    <source>
        <dbReference type="ARBA" id="ARBA00010134"/>
    </source>
</evidence>
<dbReference type="PANTHER" id="PTHR22576:SF37">
    <property type="entry name" value="MUCOSA-ASSOCIATED LYMPHOID TISSUE LYMPHOMA TRANSLOCATION PROTEIN 1"/>
    <property type="match status" value="1"/>
</dbReference>
<feature type="compositionally biased region" description="Polar residues" evidence="2">
    <location>
        <begin position="362"/>
        <end position="371"/>
    </location>
</feature>
<feature type="compositionally biased region" description="Basic and acidic residues" evidence="2">
    <location>
        <begin position="376"/>
        <end position="385"/>
    </location>
</feature>
<dbReference type="InterPro" id="IPR011600">
    <property type="entry name" value="Pept_C14_caspase"/>
</dbReference>
<dbReference type="AlphaFoldDB" id="A0A2U2DH74"/>
<comment type="caution">
    <text evidence="4">The sequence shown here is derived from an EMBL/GenBank/DDBJ whole genome shotgun (WGS) entry which is preliminary data.</text>
</comment>
<evidence type="ECO:0000313" key="5">
    <source>
        <dbReference type="Proteomes" id="UP000245252"/>
    </source>
</evidence>
<evidence type="ECO:0000259" key="3">
    <source>
        <dbReference type="PROSITE" id="PS50208"/>
    </source>
</evidence>
<dbReference type="GO" id="GO:0006508">
    <property type="term" value="P:proteolysis"/>
    <property type="evidence" value="ECO:0007669"/>
    <property type="project" value="InterPro"/>
</dbReference>
<organism evidence="4 5">
    <name type="scientific">Metarhizobium album</name>
    <dbReference type="NCBI Taxonomy" id="2182425"/>
    <lineage>
        <taxon>Bacteria</taxon>
        <taxon>Pseudomonadati</taxon>
        <taxon>Pseudomonadota</taxon>
        <taxon>Alphaproteobacteria</taxon>
        <taxon>Hyphomicrobiales</taxon>
        <taxon>Rhizobiaceae</taxon>
        <taxon>Metarhizobium</taxon>
    </lineage>
</organism>
<dbReference type="Pfam" id="PF00656">
    <property type="entry name" value="Peptidase_C14"/>
    <property type="match status" value="1"/>
</dbReference>
<dbReference type="SMART" id="SM00115">
    <property type="entry name" value="CASc"/>
    <property type="match status" value="1"/>
</dbReference>
<keyword evidence="5" id="KW-1185">Reference proteome</keyword>
<dbReference type="PANTHER" id="PTHR22576">
    <property type="entry name" value="MUCOSA ASSOCIATED LYMPHOID TISSUE LYMPHOMA TRANSLOCATION PROTEIN 1/PARACASPASE"/>
    <property type="match status" value="1"/>
</dbReference>
<comment type="similarity">
    <text evidence="1">Belongs to the peptidase C14A family.</text>
</comment>
<sequence>MRPVTDMQRLPSSPLIRLAALVFAWLLLSFGMAQAEKRVALVIGNSNYNQVARLPNPANDSRAMADALARLDFTVTLQQDLGKSAMEQTLADFSDAVRDADLAVVYYAGHGMEMNGKNYLIPTDARLKSDNRVQFETVSLDHVMLAIEGAKALKLVLLDACRDNPFANSMKPTKATRSISRGLAKVETNPGVLVSYAAAAGTTALDGDGKHSPYTEALLAHIEQPGLELSLLFRKVADAVQAKTDGRQTPFEYGRLPGVSIYLKEPVAVVEKPAVAPVTIINDPCRDAAQHWAAIENQNNSALFEDHLRQFGSCAFAAIAQARLDTLRQPKTEPVAETQTQKPVDTQQIEIAALDPKVDVPTISTPDNDTANAAVADEKPTQDKPAEDMVALTRGLQEELRRVGCAFGKADGIWGPQSQKALERFGRETKKSIDTGTPSQESLDLLKSTTGKVCAPVCSVREELRDGVCVAKTCAAGQVLSKKGQCVETKSKPTQTTKRRVVREDAEVSQARRRPVVVEEEVRPVRRHRETPSFNGSRDNCMTAFMCDN</sequence>
<accession>A0A2U2DH74</accession>
<evidence type="ECO:0000256" key="2">
    <source>
        <dbReference type="SAM" id="MobiDB-lite"/>
    </source>
</evidence>
<dbReference type="InterPro" id="IPR001309">
    <property type="entry name" value="Pept_C14_p20"/>
</dbReference>
<protein>
    <recommendedName>
        <fullName evidence="3">Caspase family p20 domain-containing protein</fullName>
    </recommendedName>
</protein>
<dbReference type="GO" id="GO:0004197">
    <property type="term" value="F:cysteine-type endopeptidase activity"/>
    <property type="evidence" value="ECO:0007669"/>
    <property type="project" value="InterPro"/>
</dbReference>
<dbReference type="InterPro" id="IPR029030">
    <property type="entry name" value="Caspase-like_dom_sf"/>
</dbReference>
<dbReference type="OrthoDB" id="9816009at2"/>
<dbReference type="SUPFAM" id="SSF52129">
    <property type="entry name" value="Caspase-like"/>
    <property type="match status" value="1"/>
</dbReference>
<proteinExistence type="inferred from homology"/>
<dbReference type="InterPro" id="IPR052039">
    <property type="entry name" value="Caspase-related_regulators"/>
</dbReference>
<name>A0A2U2DH74_9HYPH</name>
<dbReference type="InterPro" id="IPR015917">
    <property type="entry name" value="Pept_C14A"/>
</dbReference>
<reference evidence="4 5" key="1">
    <citation type="submission" date="2018-05" db="EMBL/GenBank/DDBJ databases">
        <title>The draft genome of strain NS-104.</title>
        <authorList>
            <person name="Hang P."/>
            <person name="Jiang J."/>
        </authorList>
    </citation>
    <scope>NUCLEOTIDE SEQUENCE [LARGE SCALE GENOMIC DNA]</scope>
    <source>
        <strain evidence="4 5">NS-104</strain>
    </source>
</reference>